<dbReference type="OrthoDB" id="1893998at2759"/>
<dbReference type="Proteomes" id="UP000241394">
    <property type="component" value="Chromosome LG9"/>
</dbReference>
<dbReference type="AlphaFoldDB" id="A0A2R6R569"/>
<dbReference type="STRING" id="1590841.A0A2R6R569"/>
<dbReference type="EMBL" id="NKQK01000009">
    <property type="protein sequence ID" value="PSS21158.1"/>
    <property type="molecule type" value="Genomic_DNA"/>
</dbReference>
<dbReference type="PANTHER" id="PTHR36616:SF5">
    <property type="entry name" value="DIS3-EXONUCLEASE-LIKE PROTEIN"/>
    <property type="match status" value="1"/>
</dbReference>
<keyword evidence="2" id="KW-1185">Reference proteome</keyword>
<reference evidence="1 2" key="1">
    <citation type="submission" date="2017-07" db="EMBL/GenBank/DDBJ databases">
        <title>An improved, manually edited Actinidia chinensis var. chinensis (kiwifruit) genome highlights the challenges associated with draft genomes and gene prediction in plants.</title>
        <authorList>
            <person name="Pilkington S."/>
            <person name="Crowhurst R."/>
            <person name="Hilario E."/>
            <person name="Nardozza S."/>
            <person name="Fraser L."/>
            <person name="Peng Y."/>
            <person name="Gunaseelan K."/>
            <person name="Simpson R."/>
            <person name="Tahir J."/>
            <person name="Deroles S."/>
            <person name="Templeton K."/>
            <person name="Luo Z."/>
            <person name="Davy M."/>
            <person name="Cheng C."/>
            <person name="Mcneilage M."/>
            <person name="Scaglione D."/>
            <person name="Liu Y."/>
            <person name="Zhang Q."/>
            <person name="Datson P."/>
            <person name="De Silva N."/>
            <person name="Gardiner S."/>
            <person name="Bassett H."/>
            <person name="Chagne D."/>
            <person name="Mccallum J."/>
            <person name="Dzierzon H."/>
            <person name="Deng C."/>
            <person name="Wang Y.-Y."/>
            <person name="Barron N."/>
            <person name="Manako K."/>
            <person name="Bowen J."/>
            <person name="Foster T."/>
            <person name="Erridge Z."/>
            <person name="Tiffin H."/>
            <person name="Waite C."/>
            <person name="Davies K."/>
            <person name="Grierson E."/>
            <person name="Laing W."/>
            <person name="Kirk R."/>
            <person name="Chen X."/>
            <person name="Wood M."/>
            <person name="Montefiori M."/>
            <person name="Brummell D."/>
            <person name="Schwinn K."/>
            <person name="Catanach A."/>
            <person name="Fullerton C."/>
            <person name="Li D."/>
            <person name="Meiyalaghan S."/>
            <person name="Nieuwenhuizen N."/>
            <person name="Read N."/>
            <person name="Prakash R."/>
            <person name="Hunter D."/>
            <person name="Zhang H."/>
            <person name="Mckenzie M."/>
            <person name="Knabel M."/>
            <person name="Harris A."/>
            <person name="Allan A."/>
            <person name="Chen A."/>
            <person name="Janssen B."/>
            <person name="Plunkett B."/>
            <person name="Dwamena C."/>
            <person name="Voogd C."/>
            <person name="Leif D."/>
            <person name="Lafferty D."/>
            <person name="Souleyre E."/>
            <person name="Varkonyi-Gasic E."/>
            <person name="Gambi F."/>
            <person name="Hanley J."/>
            <person name="Yao J.-L."/>
            <person name="Cheung J."/>
            <person name="David K."/>
            <person name="Warren B."/>
            <person name="Marsh K."/>
            <person name="Snowden K."/>
            <person name="Lin-Wang K."/>
            <person name="Brian L."/>
            <person name="Martinez-Sanchez M."/>
            <person name="Wang M."/>
            <person name="Ileperuma N."/>
            <person name="Macnee N."/>
            <person name="Campin R."/>
            <person name="Mcatee P."/>
            <person name="Drummond R."/>
            <person name="Espley R."/>
            <person name="Ireland H."/>
            <person name="Wu R."/>
            <person name="Atkinson R."/>
            <person name="Karunairetnam S."/>
            <person name="Bulley S."/>
            <person name="Chunkath S."/>
            <person name="Hanley Z."/>
            <person name="Storey R."/>
            <person name="Thrimawithana A."/>
            <person name="Thomson S."/>
            <person name="David C."/>
            <person name="Testolin R."/>
        </authorList>
    </citation>
    <scope>NUCLEOTIDE SEQUENCE [LARGE SCALE GENOMIC DNA]</scope>
    <source>
        <strain evidence="2">cv. Red5</strain>
        <tissue evidence="1">Young leaf</tissue>
    </source>
</reference>
<reference evidence="2" key="2">
    <citation type="journal article" date="2018" name="BMC Genomics">
        <title>A manually annotated Actinidia chinensis var. chinensis (kiwifruit) genome highlights the challenges associated with draft genomes and gene prediction in plants.</title>
        <authorList>
            <person name="Pilkington S.M."/>
            <person name="Crowhurst R."/>
            <person name="Hilario E."/>
            <person name="Nardozza S."/>
            <person name="Fraser L."/>
            <person name="Peng Y."/>
            <person name="Gunaseelan K."/>
            <person name="Simpson R."/>
            <person name="Tahir J."/>
            <person name="Deroles S.C."/>
            <person name="Templeton K."/>
            <person name="Luo Z."/>
            <person name="Davy M."/>
            <person name="Cheng C."/>
            <person name="McNeilage M."/>
            <person name="Scaglione D."/>
            <person name="Liu Y."/>
            <person name="Zhang Q."/>
            <person name="Datson P."/>
            <person name="De Silva N."/>
            <person name="Gardiner S.E."/>
            <person name="Bassett H."/>
            <person name="Chagne D."/>
            <person name="McCallum J."/>
            <person name="Dzierzon H."/>
            <person name="Deng C."/>
            <person name="Wang Y.Y."/>
            <person name="Barron L."/>
            <person name="Manako K."/>
            <person name="Bowen J."/>
            <person name="Foster T.M."/>
            <person name="Erridge Z.A."/>
            <person name="Tiffin H."/>
            <person name="Waite C.N."/>
            <person name="Davies K.M."/>
            <person name="Grierson E.P."/>
            <person name="Laing W.A."/>
            <person name="Kirk R."/>
            <person name="Chen X."/>
            <person name="Wood M."/>
            <person name="Montefiori M."/>
            <person name="Brummell D.A."/>
            <person name="Schwinn K.E."/>
            <person name="Catanach A."/>
            <person name="Fullerton C."/>
            <person name="Li D."/>
            <person name="Meiyalaghan S."/>
            <person name="Nieuwenhuizen N."/>
            <person name="Read N."/>
            <person name="Prakash R."/>
            <person name="Hunter D."/>
            <person name="Zhang H."/>
            <person name="McKenzie M."/>
            <person name="Knabel M."/>
            <person name="Harris A."/>
            <person name="Allan A.C."/>
            <person name="Gleave A."/>
            <person name="Chen A."/>
            <person name="Janssen B.J."/>
            <person name="Plunkett B."/>
            <person name="Ampomah-Dwamena C."/>
            <person name="Voogd C."/>
            <person name="Leif D."/>
            <person name="Lafferty D."/>
            <person name="Souleyre E.J.F."/>
            <person name="Varkonyi-Gasic E."/>
            <person name="Gambi F."/>
            <person name="Hanley J."/>
            <person name="Yao J.L."/>
            <person name="Cheung J."/>
            <person name="David K.M."/>
            <person name="Warren B."/>
            <person name="Marsh K."/>
            <person name="Snowden K.C."/>
            <person name="Lin-Wang K."/>
            <person name="Brian L."/>
            <person name="Martinez-Sanchez M."/>
            <person name="Wang M."/>
            <person name="Ileperuma N."/>
            <person name="Macnee N."/>
            <person name="Campin R."/>
            <person name="McAtee P."/>
            <person name="Drummond R.S.M."/>
            <person name="Espley R.V."/>
            <person name="Ireland H.S."/>
            <person name="Wu R."/>
            <person name="Atkinson R.G."/>
            <person name="Karunairetnam S."/>
            <person name="Bulley S."/>
            <person name="Chunkath S."/>
            <person name="Hanley Z."/>
            <person name="Storey R."/>
            <person name="Thrimawithana A.H."/>
            <person name="Thomson S."/>
            <person name="David C."/>
            <person name="Testolin R."/>
            <person name="Huang H."/>
            <person name="Hellens R.P."/>
            <person name="Schaffer R.J."/>
        </authorList>
    </citation>
    <scope>NUCLEOTIDE SEQUENCE [LARGE SCALE GENOMIC DNA]</scope>
    <source>
        <strain evidence="2">cv. Red5</strain>
    </source>
</reference>
<name>A0A2R6R569_ACTCC</name>
<dbReference type="PANTHER" id="PTHR36616">
    <property type="entry name" value="BNAC07G32700D PROTEIN"/>
    <property type="match status" value="1"/>
</dbReference>
<dbReference type="InParanoid" id="A0A2R6R569"/>
<dbReference type="OMA" id="IPPIRCF"/>
<gene>
    <name evidence="1" type="ORF">CEY00_Acc10200</name>
</gene>
<sequence length="66" mass="7539">MLQLLLAVAFSAVPLTLYIPPIRILSLFVESLEHLFRHASASSLRVLPRLRLLFSRLLSTLLRAQR</sequence>
<evidence type="ECO:0000313" key="1">
    <source>
        <dbReference type="EMBL" id="PSS21158.1"/>
    </source>
</evidence>
<evidence type="ECO:0000313" key="2">
    <source>
        <dbReference type="Proteomes" id="UP000241394"/>
    </source>
</evidence>
<comment type="caution">
    <text evidence="1">The sequence shown here is derived from an EMBL/GenBank/DDBJ whole genome shotgun (WGS) entry which is preliminary data.</text>
</comment>
<protein>
    <submittedName>
        <fullName evidence="1">Uncharacterized protein</fullName>
    </submittedName>
</protein>
<organism evidence="1 2">
    <name type="scientific">Actinidia chinensis var. chinensis</name>
    <name type="common">Chinese soft-hair kiwi</name>
    <dbReference type="NCBI Taxonomy" id="1590841"/>
    <lineage>
        <taxon>Eukaryota</taxon>
        <taxon>Viridiplantae</taxon>
        <taxon>Streptophyta</taxon>
        <taxon>Embryophyta</taxon>
        <taxon>Tracheophyta</taxon>
        <taxon>Spermatophyta</taxon>
        <taxon>Magnoliopsida</taxon>
        <taxon>eudicotyledons</taxon>
        <taxon>Gunneridae</taxon>
        <taxon>Pentapetalae</taxon>
        <taxon>asterids</taxon>
        <taxon>Ericales</taxon>
        <taxon>Actinidiaceae</taxon>
        <taxon>Actinidia</taxon>
    </lineage>
</organism>
<dbReference type="Gramene" id="PSS21158">
    <property type="protein sequence ID" value="PSS21158"/>
    <property type="gene ID" value="CEY00_Acc10200"/>
</dbReference>
<accession>A0A2R6R569</accession>
<proteinExistence type="predicted"/>